<keyword evidence="2" id="KW-1185">Reference proteome</keyword>
<dbReference type="GO" id="GO:0004497">
    <property type="term" value="F:monooxygenase activity"/>
    <property type="evidence" value="ECO:0007669"/>
    <property type="project" value="InterPro"/>
</dbReference>
<gene>
    <name evidence="1" type="ORF">Gotri_000486</name>
</gene>
<dbReference type="GO" id="GO:0020037">
    <property type="term" value="F:heme binding"/>
    <property type="evidence" value="ECO:0007669"/>
    <property type="project" value="InterPro"/>
</dbReference>
<reference evidence="1 2" key="1">
    <citation type="journal article" date="2019" name="Genome Biol. Evol.">
        <title>Insights into the evolution of the New World diploid cottons (Gossypium, subgenus Houzingenia) based on genome sequencing.</title>
        <authorList>
            <person name="Grover C.E."/>
            <person name="Arick M.A. 2nd"/>
            <person name="Thrash A."/>
            <person name="Conover J.L."/>
            <person name="Sanders W.S."/>
            <person name="Peterson D.G."/>
            <person name="Frelichowski J.E."/>
            <person name="Scheffler J.A."/>
            <person name="Scheffler B.E."/>
            <person name="Wendel J.F."/>
        </authorList>
    </citation>
    <scope>NUCLEOTIDE SEQUENCE [LARGE SCALE GENOMIC DNA]</scope>
    <source>
        <strain evidence="1">8</strain>
        <tissue evidence="1">Leaf</tissue>
    </source>
</reference>
<sequence>MVSGMGCYMMSSKANIYGPIYKLSIGQKLFVLISSPTLAKQVVHDQDITFANCNPTIVALAFSFGEKDIAFAPYGPELRMLHQIFVHEMQSDANLDAFYALWRNQVKKSVGDVYGKNGTTIDVELLAFSTIINMITSMFWVGTLEGDIGANINAQFRDAMSGLLVIWGKPNISDFFPFLACFDIQEISLCR</sequence>
<dbReference type="Proteomes" id="UP000593568">
    <property type="component" value="Unassembled WGS sequence"/>
</dbReference>
<dbReference type="Gene3D" id="1.10.630.10">
    <property type="entry name" value="Cytochrome P450"/>
    <property type="match status" value="1"/>
</dbReference>
<dbReference type="GO" id="GO:0016705">
    <property type="term" value="F:oxidoreductase activity, acting on paired donors, with incorporation or reduction of molecular oxygen"/>
    <property type="evidence" value="ECO:0007669"/>
    <property type="project" value="InterPro"/>
</dbReference>
<evidence type="ECO:0000313" key="1">
    <source>
        <dbReference type="EMBL" id="MBA0782627.1"/>
    </source>
</evidence>
<dbReference type="PANTHER" id="PTHR47951">
    <property type="entry name" value="OS08G0547900 PROTEIN"/>
    <property type="match status" value="1"/>
</dbReference>
<name>A0A7J9FBI4_9ROSI</name>
<dbReference type="InterPro" id="IPR036396">
    <property type="entry name" value="Cyt_P450_sf"/>
</dbReference>
<evidence type="ECO:0000313" key="2">
    <source>
        <dbReference type="Proteomes" id="UP000593568"/>
    </source>
</evidence>
<proteinExistence type="predicted"/>
<dbReference type="SUPFAM" id="SSF48264">
    <property type="entry name" value="Cytochrome P450"/>
    <property type="match status" value="1"/>
</dbReference>
<dbReference type="PANTHER" id="PTHR47951:SF8">
    <property type="entry name" value="CYTOCHROME P450 93A2-LIKE"/>
    <property type="match status" value="1"/>
</dbReference>
<protein>
    <recommendedName>
        <fullName evidence="3">Cytochrome P450</fullName>
    </recommendedName>
</protein>
<accession>A0A7J9FBI4</accession>
<dbReference type="Pfam" id="PF00067">
    <property type="entry name" value="p450"/>
    <property type="match status" value="1"/>
</dbReference>
<dbReference type="InterPro" id="IPR001128">
    <property type="entry name" value="Cyt_P450"/>
</dbReference>
<dbReference type="GO" id="GO:0005506">
    <property type="term" value="F:iron ion binding"/>
    <property type="evidence" value="ECO:0007669"/>
    <property type="project" value="InterPro"/>
</dbReference>
<evidence type="ECO:0008006" key="3">
    <source>
        <dbReference type="Google" id="ProtNLM"/>
    </source>
</evidence>
<dbReference type="AlphaFoldDB" id="A0A7J9FBI4"/>
<dbReference type="EMBL" id="JABEZW010000013">
    <property type="protein sequence ID" value="MBA0782627.1"/>
    <property type="molecule type" value="Genomic_DNA"/>
</dbReference>
<comment type="caution">
    <text evidence="1">The sequence shown here is derived from an EMBL/GenBank/DDBJ whole genome shotgun (WGS) entry which is preliminary data.</text>
</comment>
<organism evidence="1 2">
    <name type="scientific">Gossypium trilobum</name>
    <dbReference type="NCBI Taxonomy" id="34281"/>
    <lineage>
        <taxon>Eukaryota</taxon>
        <taxon>Viridiplantae</taxon>
        <taxon>Streptophyta</taxon>
        <taxon>Embryophyta</taxon>
        <taxon>Tracheophyta</taxon>
        <taxon>Spermatophyta</taxon>
        <taxon>Magnoliopsida</taxon>
        <taxon>eudicotyledons</taxon>
        <taxon>Gunneridae</taxon>
        <taxon>Pentapetalae</taxon>
        <taxon>rosids</taxon>
        <taxon>malvids</taxon>
        <taxon>Malvales</taxon>
        <taxon>Malvaceae</taxon>
        <taxon>Malvoideae</taxon>
        <taxon>Gossypium</taxon>
    </lineage>
</organism>